<organism evidence="2 3">
    <name type="scientific">Trifolium medium</name>
    <dbReference type="NCBI Taxonomy" id="97028"/>
    <lineage>
        <taxon>Eukaryota</taxon>
        <taxon>Viridiplantae</taxon>
        <taxon>Streptophyta</taxon>
        <taxon>Embryophyta</taxon>
        <taxon>Tracheophyta</taxon>
        <taxon>Spermatophyta</taxon>
        <taxon>Magnoliopsida</taxon>
        <taxon>eudicotyledons</taxon>
        <taxon>Gunneridae</taxon>
        <taxon>Pentapetalae</taxon>
        <taxon>rosids</taxon>
        <taxon>fabids</taxon>
        <taxon>Fabales</taxon>
        <taxon>Fabaceae</taxon>
        <taxon>Papilionoideae</taxon>
        <taxon>50 kb inversion clade</taxon>
        <taxon>NPAAA clade</taxon>
        <taxon>Hologalegina</taxon>
        <taxon>IRL clade</taxon>
        <taxon>Trifolieae</taxon>
        <taxon>Trifolium</taxon>
    </lineage>
</organism>
<dbReference type="InterPro" id="IPR036928">
    <property type="entry name" value="AS_sf"/>
</dbReference>
<feature type="domain" description="Amidase" evidence="1">
    <location>
        <begin position="2"/>
        <end position="43"/>
    </location>
</feature>
<dbReference type="Proteomes" id="UP000265520">
    <property type="component" value="Unassembled WGS sequence"/>
</dbReference>
<protein>
    <submittedName>
        <fullName evidence="2">Translocon at the outer membrane of chloroplasts 64-like</fullName>
    </submittedName>
</protein>
<accession>A0A392VG74</accession>
<feature type="non-terminal residue" evidence="2">
    <location>
        <position position="1"/>
    </location>
</feature>
<sequence>VDTSGGVRVPAGFCGILGFRPSHGAVSHVGIIPVSTSLDTVGMYD</sequence>
<name>A0A392VG74_9FABA</name>
<dbReference type="Pfam" id="PF01425">
    <property type="entry name" value="Amidase"/>
    <property type="match status" value="1"/>
</dbReference>
<dbReference type="SUPFAM" id="SSF75304">
    <property type="entry name" value="Amidase signature (AS) enzymes"/>
    <property type="match status" value="1"/>
</dbReference>
<comment type="caution">
    <text evidence="2">The sequence shown here is derived from an EMBL/GenBank/DDBJ whole genome shotgun (WGS) entry which is preliminary data.</text>
</comment>
<dbReference type="Gene3D" id="3.90.1300.10">
    <property type="entry name" value="Amidase signature (AS) domain"/>
    <property type="match status" value="1"/>
</dbReference>
<evidence type="ECO:0000313" key="2">
    <source>
        <dbReference type="EMBL" id="MCI87408.1"/>
    </source>
</evidence>
<proteinExistence type="predicted"/>
<evidence type="ECO:0000313" key="3">
    <source>
        <dbReference type="Proteomes" id="UP000265520"/>
    </source>
</evidence>
<dbReference type="InterPro" id="IPR023631">
    <property type="entry name" value="Amidase_dom"/>
</dbReference>
<dbReference type="PANTHER" id="PTHR46310:SF5">
    <property type="entry name" value="OUTER ENVELOPE PROTEIN 64, CHLOROPLASTIC"/>
    <property type="match status" value="1"/>
</dbReference>
<dbReference type="AlphaFoldDB" id="A0A392VG74"/>
<dbReference type="PANTHER" id="PTHR46310">
    <property type="entry name" value="AMIDASE 1"/>
    <property type="match status" value="1"/>
</dbReference>
<reference evidence="2 3" key="1">
    <citation type="journal article" date="2018" name="Front. Plant Sci.">
        <title>Red Clover (Trifolium pratense) and Zigzag Clover (T. medium) - A Picture of Genomic Similarities and Differences.</title>
        <authorList>
            <person name="Dluhosova J."/>
            <person name="Istvanek J."/>
            <person name="Nedelnik J."/>
            <person name="Repkova J."/>
        </authorList>
    </citation>
    <scope>NUCLEOTIDE SEQUENCE [LARGE SCALE GENOMIC DNA]</scope>
    <source>
        <strain evidence="3">cv. 10/8</strain>
        <tissue evidence="2">Leaf</tissue>
    </source>
</reference>
<keyword evidence="3" id="KW-1185">Reference proteome</keyword>
<evidence type="ECO:0000259" key="1">
    <source>
        <dbReference type="Pfam" id="PF01425"/>
    </source>
</evidence>
<dbReference type="EMBL" id="LXQA011165293">
    <property type="protein sequence ID" value="MCI87408.1"/>
    <property type="molecule type" value="Genomic_DNA"/>
</dbReference>